<protein>
    <submittedName>
        <fullName evidence="1">Uncharacterized protein</fullName>
    </submittedName>
</protein>
<organism evidence="1 2">
    <name type="scientific">Candidatus Lloydbacteria bacterium CG22_combo_CG10-13_8_21_14_all_47_15</name>
    <dbReference type="NCBI Taxonomy" id="1974635"/>
    <lineage>
        <taxon>Bacteria</taxon>
        <taxon>Candidatus Lloydiibacteriota</taxon>
    </lineage>
</organism>
<sequence length="76" mass="8946">MCVCGFAKTKLLFLQIASLIERRLLFNQRKHILNMRRKRFLFVRRLNISRGGEVVSRAKLVPHNLGGYEQMAFLQL</sequence>
<evidence type="ECO:0000313" key="2">
    <source>
        <dbReference type="Proteomes" id="UP000230638"/>
    </source>
</evidence>
<dbReference type="AlphaFoldDB" id="A0A2H0CUP6"/>
<evidence type="ECO:0000313" key="1">
    <source>
        <dbReference type="EMBL" id="PIP73138.1"/>
    </source>
</evidence>
<proteinExistence type="predicted"/>
<gene>
    <name evidence="1" type="ORF">COW88_02960</name>
</gene>
<comment type="caution">
    <text evidence="1">The sequence shown here is derived from an EMBL/GenBank/DDBJ whole genome shotgun (WGS) entry which is preliminary data.</text>
</comment>
<dbReference type="EMBL" id="PCTL01000029">
    <property type="protein sequence ID" value="PIP73138.1"/>
    <property type="molecule type" value="Genomic_DNA"/>
</dbReference>
<name>A0A2H0CUP6_9BACT</name>
<dbReference type="Proteomes" id="UP000230638">
    <property type="component" value="Unassembled WGS sequence"/>
</dbReference>
<accession>A0A2H0CUP6</accession>
<reference evidence="1 2" key="1">
    <citation type="submission" date="2017-09" db="EMBL/GenBank/DDBJ databases">
        <title>Depth-based differentiation of microbial function through sediment-hosted aquifers and enrichment of novel symbionts in the deep terrestrial subsurface.</title>
        <authorList>
            <person name="Probst A.J."/>
            <person name="Ladd B."/>
            <person name="Jarett J.K."/>
            <person name="Geller-Mcgrath D.E."/>
            <person name="Sieber C.M."/>
            <person name="Emerson J.B."/>
            <person name="Anantharaman K."/>
            <person name="Thomas B.C."/>
            <person name="Malmstrom R."/>
            <person name="Stieglmeier M."/>
            <person name="Klingl A."/>
            <person name="Woyke T."/>
            <person name="Ryan C.M."/>
            <person name="Banfield J.F."/>
        </authorList>
    </citation>
    <scope>NUCLEOTIDE SEQUENCE [LARGE SCALE GENOMIC DNA]</scope>
    <source>
        <strain evidence="1">CG22_combo_CG10-13_8_21_14_all_47_15</strain>
    </source>
</reference>